<evidence type="ECO:0000259" key="1">
    <source>
        <dbReference type="PROSITE" id="PS50075"/>
    </source>
</evidence>
<name>A0A212RIN6_9PROT</name>
<sequence length="86" mass="9605">MSSLSNQVREILAQGQWLKRDLETLRDDADLYDAGLSSHDSVNLMLALEEAFDVEFPDALLKRRTFESIQAISSALSQLKIDAPVP</sequence>
<dbReference type="OrthoDB" id="7284767at2"/>
<dbReference type="AlphaFoldDB" id="A0A212RIN6"/>
<dbReference type="InterPro" id="IPR036736">
    <property type="entry name" value="ACP-like_sf"/>
</dbReference>
<evidence type="ECO:0000313" key="2">
    <source>
        <dbReference type="EMBL" id="SNB72254.1"/>
    </source>
</evidence>
<dbReference type="Gene3D" id="1.10.1200.10">
    <property type="entry name" value="ACP-like"/>
    <property type="match status" value="1"/>
</dbReference>
<accession>A0A212RIN6</accession>
<dbReference type="EMBL" id="FYEH01000009">
    <property type="protein sequence ID" value="SNB72254.1"/>
    <property type="molecule type" value="Genomic_DNA"/>
</dbReference>
<dbReference type="NCBIfam" id="NF005480">
    <property type="entry name" value="PRK07081.1"/>
    <property type="match status" value="1"/>
</dbReference>
<dbReference type="RefSeq" id="WP_088562000.1">
    <property type="nucleotide sequence ID" value="NZ_FYEH01000009.1"/>
</dbReference>
<dbReference type="Proteomes" id="UP000197065">
    <property type="component" value="Unassembled WGS sequence"/>
</dbReference>
<evidence type="ECO:0000313" key="3">
    <source>
        <dbReference type="Proteomes" id="UP000197065"/>
    </source>
</evidence>
<feature type="domain" description="Carrier" evidence="1">
    <location>
        <begin position="2"/>
        <end position="80"/>
    </location>
</feature>
<keyword evidence="3" id="KW-1185">Reference proteome</keyword>
<protein>
    <submittedName>
        <fullName evidence="2">Acyl carrier protein</fullName>
    </submittedName>
</protein>
<proteinExistence type="predicted"/>
<gene>
    <name evidence="2" type="ORF">SAMN07250955_10958</name>
</gene>
<dbReference type="InterPro" id="IPR009081">
    <property type="entry name" value="PP-bd_ACP"/>
</dbReference>
<dbReference type="PROSITE" id="PS50075">
    <property type="entry name" value="CARRIER"/>
    <property type="match status" value="1"/>
</dbReference>
<dbReference type="Pfam" id="PF00550">
    <property type="entry name" value="PP-binding"/>
    <property type="match status" value="1"/>
</dbReference>
<organism evidence="2 3">
    <name type="scientific">Arboricoccus pini</name>
    <dbReference type="NCBI Taxonomy" id="1963835"/>
    <lineage>
        <taxon>Bacteria</taxon>
        <taxon>Pseudomonadati</taxon>
        <taxon>Pseudomonadota</taxon>
        <taxon>Alphaproteobacteria</taxon>
        <taxon>Geminicoccales</taxon>
        <taxon>Geminicoccaceae</taxon>
        <taxon>Arboricoccus</taxon>
    </lineage>
</organism>
<reference evidence="2 3" key="1">
    <citation type="submission" date="2017-06" db="EMBL/GenBank/DDBJ databases">
        <authorList>
            <person name="Kim H.J."/>
            <person name="Triplett B.A."/>
        </authorList>
    </citation>
    <scope>NUCLEOTIDE SEQUENCE [LARGE SCALE GENOMIC DNA]</scope>
    <source>
        <strain evidence="2 3">B29T1</strain>
    </source>
</reference>
<dbReference type="SUPFAM" id="SSF47336">
    <property type="entry name" value="ACP-like"/>
    <property type="match status" value="1"/>
</dbReference>